<dbReference type="HOGENOM" id="CLU_172995_0_0_2"/>
<dbReference type="Proteomes" id="UP000000674">
    <property type="component" value="Chromosome"/>
</dbReference>
<keyword evidence="2" id="KW-1185">Reference proteome</keyword>
<dbReference type="EMBL" id="CP000477">
    <property type="protein sequence ID" value="ABK14541.1"/>
    <property type="molecule type" value="Genomic_DNA"/>
</dbReference>
<gene>
    <name evidence="1" type="ordered locus">Mthe_0751</name>
</gene>
<sequence>MDLINELEDLYERHDAALCDIEECRRFGAMLARLLERLEDAGRYRLADRVMDILSICSPKIASHCESAERTKGMIRSLIERLRDEAEISEQ</sequence>
<name>A0B767_METTP</name>
<accession>A0B767</accession>
<protein>
    <submittedName>
        <fullName evidence="1">Uncharacterized protein</fullName>
    </submittedName>
</protein>
<evidence type="ECO:0000313" key="2">
    <source>
        <dbReference type="Proteomes" id="UP000000674"/>
    </source>
</evidence>
<organism evidence="1 2">
    <name type="scientific">Methanothrix thermoacetophila (strain DSM 6194 / JCM 14653 / NBRC 101360 / PT)</name>
    <name type="common">Methanosaeta thermophila</name>
    <dbReference type="NCBI Taxonomy" id="349307"/>
    <lineage>
        <taxon>Archaea</taxon>
        <taxon>Methanobacteriati</taxon>
        <taxon>Methanobacteriota</taxon>
        <taxon>Stenosarchaea group</taxon>
        <taxon>Methanomicrobia</taxon>
        <taxon>Methanotrichales</taxon>
        <taxon>Methanotrichaceae</taxon>
        <taxon>Methanothrix</taxon>
    </lineage>
</organism>
<dbReference type="STRING" id="349307.Mthe_0751"/>
<reference evidence="1 2" key="1">
    <citation type="submission" date="2006-10" db="EMBL/GenBank/DDBJ databases">
        <title>Complete sequence of Methanosaeta thermophila PT.</title>
        <authorList>
            <consortium name="US DOE Joint Genome Institute"/>
            <person name="Copeland A."/>
            <person name="Lucas S."/>
            <person name="Lapidus A."/>
            <person name="Barry K."/>
            <person name="Detter J.C."/>
            <person name="Glavina del Rio T."/>
            <person name="Hammon N."/>
            <person name="Israni S."/>
            <person name="Pitluck S."/>
            <person name="Chain P."/>
            <person name="Malfatti S."/>
            <person name="Shin M."/>
            <person name="Vergez L."/>
            <person name="Schmutz J."/>
            <person name="Larimer F."/>
            <person name="Land M."/>
            <person name="Hauser L."/>
            <person name="Kyrpides N."/>
            <person name="Kim E."/>
            <person name="Smith K.S."/>
            <person name="Ingram-Smith C."/>
            <person name="Richardson P."/>
        </authorList>
    </citation>
    <scope>NUCLEOTIDE SEQUENCE [LARGE SCALE GENOMIC DNA]</scope>
    <source>
        <strain evidence="2">DSM 6194 / JCM 14653 / NBRC 101360 / PT</strain>
    </source>
</reference>
<evidence type="ECO:0000313" key="1">
    <source>
        <dbReference type="EMBL" id="ABK14541.1"/>
    </source>
</evidence>
<dbReference type="AlphaFoldDB" id="A0B767"/>
<dbReference type="KEGG" id="mtp:Mthe_0751"/>
<proteinExistence type="predicted"/>